<dbReference type="Proteomes" id="UP000789920">
    <property type="component" value="Unassembled WGS sequence"/>
</dbReference>
<accession>A0ACA9S0H9</accession>
<feature type="non-terminal residue" evidence="1">
    <location>
        <position position="131"/>
    </location>
</feature>
<protein>
    <submittedName>
        <fullName evidence="1">25319_t:CDS:1</fullName>
    </submittedName>
</protein>
<evidence type="ECO:0000313" key="2">
    <source>
        <dbReference type="Proteomes" id="UP000789920"/>
    </source>
</evidence>
<dbReference type="EMBL" id="CAJVQC010084188">
    <property type="protein sequence ID" value="CAG8820870.1"/>
    <property type="molecule type" value="Genomic_DNA"/>
</dbReference>
<proteinExistence type="predicted"/>
<organism evidence="1 2">
    <name type="scientific">Racocetra persica</name>
    <dbReference type="NCBI Taxonomy" id="160502"/>
    <lineage>
        <taxon>Eukaryota</taxon>
        <taxon>Fungi</taxon>
        <taxon>Fungi incertae sedis</taxon>
        <taxon>Mucoromycota</taxon>
        <taxon>Glomeromycotina</taxon>
        <taxon>Glomeromycetes</taxon>
        <taxon>Diversisporales</taxon>
        <taxon>Gigasporaceae</taxon>
        <taxon>Racocetra</taxon>
    </lineage>
</organism>
<gene>
    <name evidence="1" type="ORF">RPERSI_LOCUS25450</name>
</gene>
<keyword evidence="2" id="KW-1185">Reference proteome</keyword>
<comment type="caution">
    <text evidence="1">The sequence shown here is derived from an EMBL/GenBank/DDBJ whole genome shotgun (WGS) entry which is preliminary data.</text>
</comment>
<sequence>IATGVNIDSRIFHTAVLGKNTTAVNNENHVIYLFDTMAYKWVTSYSPKMSNILLEDDSTNTSKTTTGDAGPGVLSMPALIGIVVGSVFFGLGLLLLFFLYYQRYRRKISGMDLNPITVTVTTESAPDHTSN</sequence>
<feature type="non-terminal residue" evidence="1">
    <location>
        <position position="1"/>
    </location>
</feature>
<name>A0ACA9S0H9_9GLOM</name>
<reference evidence="1" key="1">
    <citation type="submission" date="2021-06" db="EMBL/GenBank/DDBJ databases">
        <authorList>
            <person name="Kallberg Y."/>
            <person name="Tangrot J."/>
            <person name="Rosling A."/>
        </authorList>
    </citation>
    <scope>NUCLEOTIDE SEQUENCE</scope>
    <source>
        <strain evidence="1">MA461A</strain>
    </source>
</reference>
<evidence type="ECO:0000313" key="1">
    <source>
        <dbReference type="EMBL" id="CAG8820870.1"/>
    </source>
</evidence>